<sequence length="40" mass="4245">MRLTAVGRRFEEEGRALLTSGTVPEVTRAFGTTAGPALQP</sequence>
<dbReference type="RefSeq" id="WP_369226188.1">
    <property type="nucleotide sequence ID" value="NZ_CP163441.1"/>
</dbReference>
<organism evidence="1">
    <name type="scientific">Streptomyces sp. R39</name>
    <dbReference type="NCBI Taxonomy" id="3238631"/>
    <lineage>
        <taxon>Bacteria</taxon>
        <taxon>Bacillati</taxon>
        <taxon>Actinomycetota</taxon>
        <taxon>Actinomycetes</taxon>
        <taxon>Kitasatosporales</taxon>
        <taxon>Streptomycetaceae</taxon>
        <taxon>Streptomyces</taxon>
    </lineage>
</organism>
<name>A0AB39QU84_9ACTN</name>
<protein>
    <recommendedName>
        <fullName evidence="2">LysR family transcriptional regulator</fullName>
    </recommendedName>
</protein>
<dbReference type="AlphaFoldDB" id="A0AB39QU84"/>
<gene>
    <name evidence="1" type="ORF">AB5J52_35875</name>
</gene>
<reference evidence="1" key="1">
    <citation type="submission" date="2024-07" db="EMBL/GenBank/DDBJ databases">
        <authorList>
            <person name="Yu S.T."/>
        </authorList>
    </citation>
    <scope>NUCLEOTIDE SEQUENCE</scope>
    <source>
        <strain evidence="1">R39</strain>
    </source>
</reference>
<accession>A0AB39QU84</accession>
<dbReference type="EMBL" id="CP163441">
    <property type="protein sequence ID" value="XDQ47217.1"/>
    <property type="molecule type" value="Genomic_DNA"/>
</dbReference>
<proteinExistence type="predicted"/>
<evidence type="ECO:0008006" key="2">
    <source>
        <dbReference type="Google" id="ProtNLM"/>
    </source>
</evidence>
<evidence type="ECO:0000313" key="1">
    <source>
        <dbReference type="EMBL" id="XDQ47217.1"/>
    </source>
</evidence>